<organism evidence="12">
    <name type="scientific">Metarhizium acridum (strain CQMa 102)</name>
    <dbReference type="NCBI Taxonomy" id="655827"/>
    <lineage>
        <taxon>Eukaryota</taxon>
        <taxon>Fungi</taxon>
        <taxon>Dikarya</taxon>
        <taxon>Ascomycota</taxon>
        <taxon>Pezizomycotina</taxon>
        <taxon>Sordariomycetes</taxon>
        <taxon>Hypocreomycetidae</taxon>
        <taxon>Hypocreales</taxon>
        <taxon>Clavicipitaceae</taxon>
        <taxon>Metarhizium</taxon>
    </lineage>
</organism>
<evidence type="ECO:0000256" key="7">
    <source>
        <dbReference type="ARBA" id="ARBA00047899"/>
    </source>
</evidence>
<keyword evidence="5 11" id="KW-0418">Kinase</keyword>
<dbReference type="GO" id="GO:0005524">
    <property type="term" value="F:ATP binding"/>
    <property type="evidence" value="ECO:0007669"/>
    <property type="project" value="UniProtKB-UniRule"/>
</dbReference>
<dbReference type="OrthoDB" id="5979581at2759"/>
<evidence type="ECO:0000256" key="4">
    <source>
        <dbReference type="ARBA" id="ARBA00022741"/>
    </source>
</evidence>
<dbReference type="eggNOG" id="KOG1290">
    <property type="taxonomic scope" value="Eukaryota"/>
</dbReference>
<dbReference type="OMA" id="MVKWVLP"/>
<keyword evidence="12" id="KW-1185">Reference proteome</keyword>
<dbReference type="GO" id="GO:0050684">
    <property type="term" value="P:regulation of mRNA processing"/>
    <property type="evidence" value="ECO:0007669"/>
    <property type="project" value="TreeGrafter"/>
</dbReference>
<dbReference type="InterPro" id="IPR017441">
    <property type="entry name" value="Protein_kinase_ATP_BS"/>
</dbReference>
<dbReference type="Pfam" id="PF00069">
    <property type="entry name" value="Pkinase"/>
    <property type="match status" value="1"/>
</dbReference>
<dbReference type="AlphaFoldDB" id="E9DRB5"/>
<dbReference type="EC" id="2.7.11.1" evidence="1"/>
<dbReference type="PANTHER" id="PTHR47634">
    <property type="entry name" value="PROTEIN KINASE DOMAIN-CONTAINING PROTEIN-RELATED"/>
    <property type="match status" value="1"/>
</dbReference>
<dbReference type="InParanoid" id="E9DRB5"/>
<dbReference type="GeneID" id="19244595"/>
<proteinExistence type="predicted"/>
<keyword evidence="4 9" id="KW-0547">Nucleotide-binding</keyword>
<reference evidence="11 12" key="1">
    <citation type="journal article" date="2011" name="PLoS Genet.">
        <title>Genome sequencing and comparative transcriptomics of the model entomopathogenic fungi Metarhizium anisopliae and M. acridum.</title>
        <authorList>
            <person name="Gao Q."/>
            <person name="Jin K."/>
            <person name="Ying S.H."/>
            <person name="Zhang Y."/>
            <person name="Xiao G."/>
            <person name="Shang Y."/>
            <person name="Duan Z."/>
            <person name="Hu X."/>
            <person name="Xie X.Q."/>
            <person name="Zhou G."/>
            <person name="Peng G."/>
            <person name="Luo Z."/>
            <person name="Huang W."/>
            <person name="Wang B."/>
            <person name="Fang W."/>
            <person name="Wang S."/>
            <person name="Zhong Y."/>
            <person name="Ma L.J."/>
            <person name="St Leger R.J."/>
            <person name="Zhao G.P."/>
            <person name="Pei Y."/>
            <person name="Feng M.G."/>
            <person name="Xia Y."/>
            <person name="Wang C."/>
        </authorList>
    </citation>
    <scope>NUCLEOTIDE SEQUENCE [LARGE SCALE GENOMIC DNA]</scope>
    <source>
        <strain evidence="11 12">CQMa 102</strain>
    </source>
</reference>
<dbReference type="Gene3D" id="1.10.510.10">
    <property type="entry name" value="Transferase(Phosphotransferase) domain 1"/>
    <property type="match status" value="1"/>
</dbReference>
<comment type="catalytic activity">
    <reaction evidence="7">
        <text>L-threonyl-[protein] + ATP = O-phospho-L-threonyl-[protein] + ADP + H(+)</text>
        <dbReference type="Rhea" id="RHEA:46608"/>
        <dbReference type="Rhea" id="RHEA-COMP:11060"/>
        <dbReference type="Rhea" id="RHEA-COMP:11605"/>
        <dbReference type="ChEBI" id="CHEBI:15378"/>
        <dbReference type="ChEBI" id="CHEBI:30013"/>
        <dbReference type="ChEBI" id="CHEBI:30616"/>
        <dbReference type="ChEBI" id="CHEBI:61977"/>
        <dbReference type="ChEBI" id="CHEBI:456216"/>
        <dbReference type="EC" id="2.7.11.1"/>
    </reaction>
</comment>
<dbReference type="GO" id="GO:0000245">
    <property type="term" value="P:spliceosomal complex assembly"/>
    <property type="evidence" value="ECO:0007669"/>
    <property type="project" value="TreeGrafter"/>
</dbReference>
<dbReference type="InterPro" id="IPR000719">
    <property type="entry name" value="Prot_kinase_dom"/>
</dbReference>
<name>E9DRB5_METAQ</name>
<dbReference type="Gene3D" id="3.30.200.20">
    <property type="entry name" value="Phosphorylase Kinase, domain 1"/>
    <property type="match status" value="1"/>
</dbReference>
<protein>
    <recommendedName>
        <fullName evidence="1">non-specific serine/threonine protein kinase</fullName>
        <ecNumber evidence="1">2.7.11.1</ecNumber>
    </recommendedName>
</protein>
<evidence type="ECO:0000256" key="5">
    <source>
        <dbReference type="ARBA" id="ARBA00022777"/>
    </source>
</evidence>
<dbReference type="PROSITE" id="PS00107">
    <property type="entry name" value="PROTEIN_KINASE_ATP"/>
    <property type="match status" value="1"/>
</dbReference>
<evidence type="ECO:0000256" key="3">
    <source>
        <dbReference type="ARBA" id="ARBA00022679"/>
    </source>
</evidence>
<dbReference type="GO" id="GO:0004674">
    <property type="term" value="F:protein serine/threonine kinase activity"/>
    <property type="evidence" value="ECO:0007669"/>
    <property type="project" value="UniProtKB-KW"/>
</dbReference>
<evidence type="ECO:0000256" key="9">
    <source>
        <dbReference type="PROSITE-ProRule" id="PRU10141"/>
    </source>
</evidence>
<evidence type="ECO:0000313" key="11">
    <source>
        <dbReference type="EMBL" id="EFY93793.1"/>
    </source>
</evidence>
<dbReference type="PROSITE" id="PS50011">
    <property type="entry name" value="PROTEIN_KINASE_DOM"/>
    <property type="match status" value="1"/>
</dbReference>
<feature type="domain" description="Protein kinase" evidence="10">
    <location>
        <begin position="39"/>
        <end position="404"/>
    </location>
</feature>
<dbReference type="SUPFAM" id="SSF56112">
    <property type="entry name" value="Protein kinase-like (PK-like)"/>
    <property type="match status" value="1"/>
</dbReference>
<keyword evidence="3" id="KW-0808">Transferase</keyword>
<dbReference type="EMBL" id="GL698470">
    <property type="protein sequence ID" value="EFY93793.1"/>
    <property type="molecule type" value="Genomic_DNA"/>
</dbReference>
<dbReference type="HOGENOM" id="CLU_000288_81_2_1"/>
<dbReference type="PANTHER" id="PTHR47634:SF9">
    <property type="entry name" value="PROTEIN KINASE DOMAIN-CONTAINING PROTEIN-RELATED"/>
    <property type="match status" value="1"/>
</dbReference>
<evidence type="ECO:0000313" key="12">
    <source>
        <dbReference type="Proteomes" id="UP000002499"/>
    </source>
</evidence>
<sequence length="413" mass="46461">MPPDETVEYDWIDGVERLEMYEPGGYHPVVIGDVLHDRYQIVDKLGFGGYSTIWLAQDRRLKRHVAIKVGISGPSLPQRESKILRDLSNTRLNPSSGATASAIDDSGVIPSILDDFAVHGPNGTHKCLAVAPAQGNIKEASFSRLFPSNQEMLTDIHLRNILVKLPETFDALSLNRFKEKFGEPETVRISRADGKPLSPSVPPYAVLPLYLGENAQDFTLADAQGLFLSDFGEAFAPATEMRLGKDCHTPVAMRAPEALFEPDAPLSYPWDIWSLGTAIWEILGMKFIFSESETDDEIVAQQIDVLGDRHFPVSWREQWEREVAEETLLTDHGAPRKPAVDREARPPLEQAFDEFVQKYRRKREAAGVFGDDETRAILDLMRGMLRFCPGERLTIGEVLQSEWMVRWAFPELK</sequence>
<feature type="binding site" evidence="9">
    <location>
        <position position="68"/>
    </location>
    <ligand>
        <name>ATP</name>
        <dbReference type="ChEBI" id="CHEBI:30616"/>
    </ligand>
</feature>
<evidence type="ECO:0000256" key="6">
    <source>
        <dbReference type="ARBA" id="ARBA00022840"/>
    </source>
</evidence>
<dbReference type="KEGG" id="maw:19244595"/>
<evidence type="ECO:0000256" key="8">
    <source>
        <dbReference type="ARBA" id="ARBA00048679"/>
    </source>
</evidence>
<dbReference type="InterPro" id="IPR011009">
    <property type="entry name" value="Kinase-like_dom_sf"/>
</dbReference>
<dbReference type="Proteomes" id="UP000002499">
    <property type="component" value="Unassembled WGS sequence"/>
</dbReference>
<evidence type="ECO:0000259" key="10">
    <source>
        <dbReference type="PROSITE" id="PS50011"/>
    </source>
</evidence>
<dbReference type="SMART" id="SM00220">
    <property type="entry name" value="S_TKc"/>
    <property type="match status" value="1"/>
</dbReference>
<keyword evidence="2" id="KW-0723">Serine/threonine-protein kinase</keyword>
<gene>
    <name evidence="11" type="ORF">MAC_00284</name>
</gene>
<evidence type="ECO:0000256" key="2">
    <source>
        <dbReference type="ARBA" id="ARBA00022527"/>
    </source>
</evidence>
<keyword evidence="6 9" id="KW-0067">ATP-binding</keyword>
<accession>E9DRB5</accession>
<comment type="catalytic activity">
    <reaction evidence="8">
        <text>L-seryl-[protein] + ATP = O-phospho-L-seryl-[protein] + ADP + H(+)</text>
        <dbReference type="Rhea" id="RHEA:17989"/>
        <dbReference type="Rhea" id="RHEA-COMP:9863"/>
        <dbReference type="Rhea" id="RHEA-COMP:11604"/>
        <dbReference type="ChEBI" id="CHEBI:15378"/>
        <dbReference type="ChEBI" id="CHEBI:29999"/>
        <dbReference type="ChEBI" id="CHEBI:30616"/>
        <dbReference type="ChEBI" id="CHEBI:83421"/>
        <dbReference type="ChEBI" id="CHEBI:456216"/>
        <dbReference type="EC" id="2.7.11.1"/>
    </reaction>
</comment>
<dbReference type="InterPro" id="IPR051334">
    <property type="entry name" value="SRPK"/>
</dbReference>
<evidence type="ECO:0000256" key="1">
    <source>
        <dbReference type="ARBA" id="ARBA00012513"/>
    </source>
</evidence>